<dbReference type="Proteomes" id="UP000306050">
    <property type="component" value="Chromosome SGRAM_5"/>
</dbReference>
<dbReference type="GeneID" id="40727694"/>
<feature type="region of interest" description="Disordered" evidence="1">
    <location>
        <begin position="995"/>
        <end position="1037"/>
    </location>
</feature>
<feature type="compositionally biased region" description="Polar residues" evidence="1">
    <location>
        <begin position="7"/>
        <end position="17"/>
    </location>
</feature>
<feature type="compositionally biased region" description="Basic and acidic residues" evidence="1">
    <location>
        <begin position="684"/>
        <end position="713"/>
    </location>
</feature>
<feature type="compositionally biased region" description="Polar residues" evidence="1">
    <location>
        <begin position="545"/>
        <end position="557"/>
    </location>
</feature>
<gene>
    <name evidence="2" type="ORF">EX895_004799</name>
</gene>
<feature type="region of interest" description="Disordered" evidence="1">
    <location>
        <begin position="296"/>
        <end position="347"/>
    </location>
</feature>
<feature type="compositionally biased region" description="Basic residues" evidence="1">
    <location>
        <begin position="883"/>
        <end position="897"/>
    </location>
</feature>
<feature type="compositionally biased region" description="Low complexity" evidence="1">
    <location>
        <begin position="741"/>
        <end position="754"/>
    </location>
</feature>
<feature type="compositionally biased region" description="Polar residues" evidence="1">
    <location>
        <begin position="249"/>
        <end position="262"/>
    </location>
</feature>
<evidence type="ECO:0000313" key="3">
    <source>
        <dbReference type="Proteomes" id="UP000306050"/>
    </source>
</evidence>
<feature type="region of interest" description="Disordered" evidence="1">
    <location>
        <begin position="669"/>
        <end position="754"/>
    </location>
</feature>
<feature type="compositionally biased region" description="Polar residues" evidence="1">
    <location>
        <begin position="484"/>
        <end position="505"/>
    </location>
</feature>
<dbReference type="RefSeq" id="XP_029737959.1">
    <property type="nucleotide sequence ID" value="XM_029885393.1"/>
</dbReference>
<dbReference type="PANTHER" id="PTHR28122:SF1">
    <property type="entry name" value="E3 UBIQUITIN-PROTEIN LIGASE SUBSTRATE RECEPTOR MMS22"/>
    <property type="match status" value="1"/>
</dbReference>
<feature type="region of interest" description="Disordered" evidence="1">
    <location>
        <begin position="427"/>
        <end position="506"/>
    </location>
</feature>
<accession>A0A4U7KNV3</accession>
<feature type="compositionally biased region" description="Basic and acidic residues" evidence="1">
    <location>
        <begin position="1823"/>
        <end position="1834"/>
    </location>
</feature>
<feature type="compositionally biased region" description="Low complexity" evidence="1">
    <location>
        <begin position="626"/>
        <end position="635"/>
    </location>
</feature>
<feature type="region of interest" description="Disordered" evidence="1">
    <location>
        <begin position="518"/>
        <end position="639"/>
    </location>
</feature>
<protein>
    <submittedName>
        <fullName evidence="2">Uncharacterized protein</fullName>
    </submittedName>
</protein>
<comment type="caution">
    <text evidence="2">The sequence shown here is derived from an EMBL/GenBank/DDBJ whole genome shotgun (WGS) entry which is preliminary data.</text>
</comment>
<dbReference type="InterPro" id="IPR019021">
    <property type="entry name" value="Mms22"/>
</dbReference>
<evidence type="ECO:0000313" key="2">
    <source>
        <dbReference type="EMBL" id="TKY85974.1"/>
    </source>
</evidence>
<feature type="region of interest" description="Disordered" evidence="1">
    <location>
        <begin position="1"/>
        <end position="148"/>
    </location>
</feature>
<feature type="compositionally biased region" description="Polar residues" evidence="1">
    <location>
        <begin position="39"/>
        <end position="52"/>
    </location>
</feature>
<dbReference type="GO" id="GO:0005634">
    <property type="term" value="C:nucleus"/>
    <property type="evidence" value="ECO:0007669"/>
    <property type="project" value="InterPro"/>
</dbReference>
<feature type="compositionally biased region" description="Polar residues" evidence="1">
    <location>
        <begin position="219"/>
        <end position="239"/>
    </location>
</feature>
<dbReference type="OrthoDB" id="2386201at2759"/>
<feature type="region of interest" description="Disordered" evidence="1">
    <location>
        <begin position="1823"/>
        <end position="1849"/>
    </location>
</feature>
<reference evidence="2 3" key="1">
    <citation type="submission" date="2019-05" db="EMBL/GenBank/DDBJ databases">
        <title>Sporisorium graminicola CBS 10092 draft sequencing and annotation.</title>
        <authorList>
            <person name="Solano-Gonzalez S."/>
            <person name="Caddick M.X."/>
            <person name="Darby A."/>
        </authorList>
    </citation>
    <scope>NUCLEOTIDE SEQUENCE [LARGE SCALE GENOMIC DNA]</scope>
    <source>
        <strain evidence="2 3">CBS 10092</strain>
    </source>
</reference>
<dbReference type="GO" id="GO:0031297">
    <property type="term" value="P:replication fork processing"/>
    <property type="evidence" value="ECO:0007669"/>
    <property type="project" value="InterPro"/>
</dbReference>
<dbReference type="EMBL" id="SRRM01000018">
    <property type="protein sequence ID" value="TKY85974.1"/>
    <property type="molecule type" value="Genomic_DNA"/>
</dbReference>
<sequence>MLEQEDTIQQNQAGTSRLTREIVPTSDDDDFFFLSQSSGKYGSSLDSAQSSRPSKRIYQNGDDEEDKDEDEDEDEAILPTRLSPSNRQEIQQLNRSRQTLTAEPNRDGIDEEGQTGPETPPQVSTSDLATKRSPLPSQASPERGLFSLSSGAAPVLHPITTPLLFPLDADDTGTFRPVESAPNRPTTTNYDDVEEHRTSQEKDSPAPDSHADATLMPPASQQSEGTLPLAESQTASPNLALTPLLASEGIQTTVSGSPSGASSHPRGEQHPTSEEFSLLDHDVHHYDSVLEAQRQVAPSDSLDRHVNQAPVLSPTPSLPPLRMPTRGAAAETPPSAPNEAPQAESQANNRSIIDDEQLARAAAAQPPTPPRRHLRARKAAQLNPYTLEAVRYQRALIRNDWEDAVVSQREWHRQERKRIAEEAARAQRDVQAVQGSEESQSQWLVPSSGPSSQAEHEASVPSSPAVSSTTQVYVDIPSLDDTGSLRTPTSGSRPWLSSPTPSQSGRLPELAEMIANSSRTASLHPNRSKPGPAIRPATYKGRRTIASTQDNADTQPSRTEEDETPLPPPPARRKHPLRAVSPSDGEGSVGVEEATLLNQDPLIVDSSEDERPSVVPIAKPKRRSRWSGNGSSSDSTDYERRFRQLKKMMPAGMARKHIRDLRAMRHGKAYHSDGHVSSSSADADTNKKTDRRDVDRPRARSTDTADIADHEDLQPGQTRKRLRLHDSVDANNTLLLEPDSDTSSSSSSSTSSSASVSFAHSNMAALHTGVGPEGRQKEADEIDESPAWWSVNRLDSYVPYRERDAIDRMLSRTGGGKPSSKTAVRSFKTVSEHRQARLDGFVSAHPHRERHRESRVNSSRSHLREVDQNQRRQQPTVMEKSVQHGHSHPTKRKKKRPKLDPRVGRTTGSSERGGPVQLRNPPIVRPRARPRLDLEQHDVLFAVNPTMARHARRLAGDDDDFHDENVSDDDGQWQMLSSVVRDSTPVSLPDARLAVPRGRADGGLPRGAPSTATEGDVAPSPVRGALASPSVSSTSARPVRIALNDHSPGTPSRTRWDVHQAKAQVRSNPIQNHTFPLSTTSDPDGSHAWDEFEGISLDFGMVPFAGGKRLDVTGSSLLTQLPDLIALPDRLLGHQQIPRTWSGEVLRLEDTVLDTNMDHDSLANKLPFFIDNLQLTINRMLGEHGDTSDGDARRHARNLVADTGAFLGCWMVRQVQGVEESMTDPALIFRSYRVILERIEQLQASVLSSRQPTRSARAAREDRKSICLQLAWMRFELCWRAMAICDADVNNALEPDAPTVESMLAYSRTLMALLLHHGLHRSVRSLRKAAEGSTSSAGLGMDQGEEQTTVSFDEATAMWLSVIHLLSSFEKSRGITDGRLFWTQFETTYQRWDESMPKRAPLLRAESLWYCLFALSTLSQVSPDGDIQTTPLLREYWPLVARALLFVQFRSEESKEIAMGWHVLAKRDAYVRVVLQRCCLLVSEWRWTMEGAEVSLARLFDIFNSHKLADLPTETEHDFPAFLRDFNVKKLSTADVVDGEAMQDPSFHLFVRLLAQAGQEMREHAVETKEGDRRISRLFSRMTPVRVMPFTRADVPTSSQRSVLFNHYTVVMLFMHLVPTSSPQRLRQIQSFLPAFKDADFVSQVTCIRAMMYVAVIFRHHHLDLDPVLKWFGDAITALRREYEEIESSTKRYERQQLQHSLQNWNVAKPPARPDTVRMADIFENAPTRQAALRRKEEVARLLVIALRSIQHVIRHADLQGEANGTATAGLRLPDQSLLSPAWTQQMLEAQISLEPRVGQEVLKCIQTFLLARIRVLRPEAAEMDSVRAGEKDPQWTVAQQQRDEESQDSFAELFEADDDFDFEDPLLARLLDGADTGTATDSGGAGAGEHGQTDNPHAEKKKWDREFGELVKNTISPSLFQLLSNIYHPDRQMEAAATGGVVMSLGVTQRLNELPIDAHSSHNSAGRALTARTRMDRLLKAAEARQYLELVVDCWAGCAHVLVTNGLREWTSYLGFGNESWKRIDDAVGRRDVGLRFLQNVVSLDPVAVQQRREYEVEFLAVWIQTAVARVLSVQDVYTRSLIETGTDGKSKSSLLSALATQWQAVIGASSASTLSSTTASVEEGIVAAPSSPAPLTLDLDSFTQHRPALLKATYTTLANALTSSTTSIGTAYSLLSALLSSLRAYVEDTPLCSGGGGGVEPAQSSQSVTSSRDYLRFCKTTLADVETTLADTSVMISLRAEFAAVVQVVRARLSGVEAIGEGHGG</sequence>
<proteinExistence type="predicted"/>
<dbReference type="Pfam" id="PF09462">
    <property type="entry name" value="Mus7"/>
    <property type="match status" value="1"/>
</dbReference>
<feature type="compositionally biased region" description="Polar residues" evidence="1">
    <location>
        <begin position="434"/>
        <end position="453"/>
    </location>
</feature>
<feature type="region of interest" description="Disordered" evidence="1">
    <location>
        <begin position="163"/>
        <end position="273"/>
    </location>
</feature>
<dbReference type="GO" id="GO:0035361">
    <property type="term" value="C:Cul8-RING ubiquitin ligase complex"/>
    <property type="evidence" value="ECO:0007669"/>
    <property type="project" value="TreeGrafter"/>
</dbReference>
<feature type="compositionally biased region" description="Acidic residues" evidence="1">
    <location>
        <begin position="61"/>
        <end position="76"/>
    </location>
</feature>
<feature type="region of interest" description="Disordered" evidence="1">
    <location>
        <begin position="809"/>
        <end position="930"/>
    </location>
</feature>
<dbReference type="PANTHER" id="PTHR28122">
    <property type="entry name" value="E3 UBIQUITIN-PROTEIN LIGASE SUBSTRATE RECEPTOR MMS22"/>
    <property type="match status" value="1"/>
</dbReference>
<name>A0A4U7KNV3_9BASI</name>
<feature type="compositionally biased region" description="Polar residues" evidence="1">
    <location>
        <begin position="82"/>
        <end position="102"/>
    </location>
</feature>
<feature type="compositionally biased region" description="Low complexity" evidence="1">
    <location>
        <begin position="459"/>
        <end position="470"/>
    </location>
</feature>
<evidence type="ECO:0000256" key="1">
    <source>
        <dbReference type="SAM" id="MobiDB-lite"/>
    </source>
</evidence>
<organism evidence="2 3">
    <name type="scientific">Sporisorium graminicola</name>
    <dbReference type="NCBI Taxonomy" id="280036"/>
    <lineage>
        <taxon>Eukaryota</taxon>
        <taxon>Fungi</taxon>
        <taxon>Dikarya</taxon>
        <taxon>Basidiomycota</taxon>
        <taxon>Ustilaginomycotina</taxon>
        <taxon>Ustilaginomycetes</taxon>
        <taxon>Ustilaginales</taxon>
        <taxon>Ustilaginaceae</taxon>
        <taxon>Sporisorium</taxon>
    </lineage>
</organism>
<feature type="compositionally biased region" description="Basic and acidic residues" evidence="1">
    <location>
        <begin position="194"/>
        <end position="211"/>
    </location>
</feature>
<dbReference type="GO" id="GO:0000724">
    <property type="term" value="P:double-strand break repair via homologous recombination"/>
    <property type="evidence" value="ECO:0007669"/>
    <property type="project" value="TreeGrafter"/>
</dbReference>
<feature type="region of interest" description="Disordered" evidence="1">
    <location>
        <begin position="360"/>
        <end position="379"/>
    </location>
</feature>
<feature type="region of interest" description="Disordered" evidence="1">
    <location>
        <begin position="1875"/>
        <end position="1901"/>
    </location>
</feature>
<dbReference type="KEGG" id="sgra:EX895_004799"/>
<keyword evidence="3" id="KW-1185">Reference proteome</keyword>